<feature type="compositionally biased region" description="Low complexity" evidence="1">
    <location>
        <begin position="23"/>
        <end position="48"/>
    </location>
</feature>
<dbReference type="EMBL" id="KQ245018">
    <property type="protein sequence ID" value="KNC73890.1"/>
    <property type="molecule type" value="Genomic_DNA"/>
</dbReference>
<feature type="compositionally biased region" description="Basic and acidic residues" evidence="1">
    <location>
        <begin position="107"/>
        <end position="120"/>
    </location>
</feature>
<sequence>FKFGAKPSEDSARTGSVPPPFQFGTPASTSATAPPAPGLALPSPFGAGMPQISQNPFAKPNTQQDSEEEDVDGEEEDIEDDGDDQDEPESGAVAAPMGFASTVSSAVKKEDGPRVEEKKPSAPMFSFKGSVPAKSAFPSSTAEPKFAGFGLPPPKANVSNGLQTPPPASDNVDTDKPSDQFLADVYALNQELLSRIKEVAPDVVVDLTPLCESYCKQYKELQTADKSSAKSPPTEAIAAPPIFASTSPAPAQANSRTSFFTNAAATPMLHPNMPKAFASSVAPLQTAKAPAR</sequence>
<protein>
    <recommendedName>
        <fullName evidence="4">Nuclear pore complex NUP2/50/61 domain-containing protein</fullName>
    </recommendedName>
</protein>
<evidence type="ECO:0008006" key="4">
    <source>
        <dbReference type="Google" id="ProtNLM"/>
    </source>
</evidence>
<keyword evidence="3" id="KW-1185">Reference proteome</keyword>
<feature type="compositionally biased region" description="Acidic residues" evidence="1">
    <location>
        <begin position="65"/>
        <end position="89"/>
    </location>
</feature>
<evidence type="ECO:0000313" key="2">
    <source>
        <dbReference type="EMBL" id="KNC73890.1"/>
    </source>
</evidence>
<name>A0A0L0FAV3_9EUKA</name>
<proteinExistence type="predicted"/>
<dbReference type="RefSeq" id="XP_014147792.1">
    <property type="nucleotide sequence ID" value="XM_014292317.1"/>
</dbReference>
<dbReference type="GeneID" id="25914055"/>
<gene>
    <name evidence="2" type="ORF">SARC_13551</name>
</gene>
<dbReference type="AlphaFoldDB" id="A0A0L0FAV3"/>
<feature type="non-terminal residue" evidence="2">
    <location>
        <position position="1"/>
    </location>
</feature>
<accession>A0A0L0FAV3</accession>
<feature type="compositionally biased region" description="Polar residues" evidence="1">
    <location>
        <begin position="51"/>
        <end position="62"/>
    </location>
</feature>
<reference evidence="2 3" key="1">
    <citation type="submission" date="2011-02" db="EMBL/GenBank/DDBJ databases">
        <title>The Genome Sequence of Sphaeroforma arctica JP610.</title>
        <authorList>
            <consortium name="The Broad Institute Genome Sequencing Platform"/>
            <person name="Russ C."/>
            <person name="Cuomo C."/>
            <person name="Young S.K."/>
            <person name="Zeng Q."/>
            <person name="Gargeya S."/>
            <person name="Alvarado L."/>
            <person name="Berlin A."/>
            <person name="Chapman S.B."/>
            <person name="Chen Z."/>
            <person name="Freedman E."/>
            <person name="Gellesch M."/>
            <person name="Goldberg J."/>
            <person name="Griggs A."/>
            <person name="Gujja S."/>
            <person name="Heilman E."/>
            <person name="Heiman D."/>
            <person name="Howarth C."/>
            <person name="Mehta T."/>
            <person name="Neiman D."/>
            <person name="Pearson M."/>
            <person name="Roberts A."/>
            <person name="Saif S."/>
            <person name="Shea T."/>
            <person name="Shenoy N."/>
            <person name="Sisk P."/>
            <person name="Stolte C."/>
            <person name="Sykes S."/>
            <person name="White J."/>
            <person name="Yandava C."/>
            <person name="Burger G."/>
            <person name="Gray M.W."/>
            <person name="Holland P.W.H."/>
            <person name="King N."/>
            <person name="Lang F.B.F."/>
            <person name="Roger A.J."/>
            <person name="Ruiz-Trillo I."/>
            <person name="Haas B."/>
            <person name="Nusbaum C."/>
            <person name="Birren B."/>
        </authorList>
    </citation>
    <scope>NUCLEOTIDE SEQUENCE [LARGE SCALE GENOMIC DNA]</scope>
    <source>
        <strain evidence="2 3">JP610</strain>
    </source>
</reference>
<evidence type="ECO:0000256" key="1">
    <source>
        <dbReference type="SAM" id="MobiDB-lite"/>
    </source>
</evidence>
<dbReference type="Proteomes" id="UP000054560">
    <property type="component" value="Unassembled WGS sequence"/>
</dbReference>
<evidence type="ECO:0000313" key="3">
    <source>
        <dbReference type="Proteomes" id="UP000054560"/>
    </source>
</evidence>
<organism evidence="2 3">
    <name type="scientific">Sphaeroforma arctica JP610</name>
    <dbReference type="NCBI Taxonomy" id="667725"/>
    <lineage>
        <taxon>Eukaryota</taxon>
        <taxon>Ichthyosporea</taxon>
        <taxon>Ichthyophonida</taxon>
        <taxon>Sphaeroforma</taxon>
    </lineage>
</organism>
<feature type="region of interest" description="Disordered" evidence="1">
    <location>
        <begin position="1"/>
        <end position="177"/>
    </location>
</feature>